<dbReference type="RefSeq" id="WP_088818470.1">
    <property type="nucleotide sequence ID" value="NZ_FYEZ01000002.1"/>
</dbReference>
<evidence type="ECO:0000256" key="1">
    <source>
        <dbReference type="ARBA" id="ARBA00022490"/>
    </source>
</evidence>
<comment type="similarity">
    <text evidence="3">Belongs to the HPF/YfiA ribosome-associated protein family. Long HPF subfamily.</text>
</comment>
<comment type="subunit">
    <text evidence="3">Interacts with 100S ribosomes.</text>
</comment>
<dbReference type="InterPro" id="IPR050574">
    <property type="entry name" value="HPF/YfiA_ribosome-assoc"/>
</dbReference>
<dbReference type="GO" id="GO:0043024">
    <property type="term" value="F:ribosomal small subunit binding"/>
    <property type="evidence" value="ECO:0007669"/>
    <property type="project" value="TreeGrafter"/>
</dbReference>
<gene>
    <name evidence="3" type="primary">hpf</name>
    <name evidence="6" type="ORF">SAMN05445756_1508</name>
</gene>
<keyword evidence="1 3" id="KW-0963">Cytoplasm</keyword>
<dbReference type="InterPro" id="IPR003489">
    <property type="entry name" value="RHF/RaiA"/>
</dbReference>
<dbReference type="SUPFAM" id="SSF69754">
    <property type="entry name" value="Ribosome binding protein Y (YfiA homologue)"/>
    <property type="match status" value="1"/>
</dbReference>
<dbReference type="InterPro" id="IPR032528">
    <property type="entry name" value="Ribosom_S30AE_C"/>
</dbReference>
<name>A0A212U031_9MICO</name>
<dbReference type="Pfam" id="PF16321">
    <property type="entry name" value="Ribosom_S30AE_C"/>
    <property type="match status" value="1"/>
</dbReference>
<dbReference type="Gene3D" id="3.30.505.50">
    <property type="entry name" value="Sigma 54 modulation/S30EA ribosomal protein, C-terminal domain"/>
    <property type="match status" value="1"/>
</dbReference>
<evidence type="ECO:0000313" key="6">
    <source>
        <dbReference type="EMBL" id="SNC71486.1"/>
    </source>
</evidence>
<dbReference type="GO" id="GO:0045900">
    <property type="term" value="P:negative regulation of translational elongation"/>
    <property type="evidence" value="ECO:0007669"/>
    <property type="project" value="TreeGrafter"/>
</dbReference>
<dbReference type="AlphaFoldDB" id="A0A212U031"/>
<dbReference type="NCBIfam" id="TIGR00741">
    <property type="entry name" value="yfiA"/>
    <property type="match status" value="1"/>
</dbReference>
<dbReference type="InterPro" id="IPR034694">
    <property type="entry name" value="HPF_long/plastid"/>
</dbReference>
<evidence type="ECO:0000256" key="2">
    <source>
        <dbReference type="ARBA" id="ARBA00022845"/>
    </source>
</evidence>
<comment type="function">
    <text evidence="3">Required for dimerization of active 70S ribosomes into 100S ribosomes in stationary phase; 100S ribosomes are translationally inactive and sometimes present during exponential growth.</text>
</comment>
<dbReference type="InterPro" id="IPR038416">
    <property type="entry name" value="Ribosom_S30AE_C_sf"/>
</dbReference>
<evidence type="ECO:0000256" key="4">
    <source>
        <dbReference type="SAM" id="MobiDB-lite"/>
    </source>
</evidence>
<dbReference type="CDD" id="cd00552">
    <property type="entry name" value="RaiA"/>
    <property type="match status" value="1"/>
</dbReference>
<feature type="domain" description="Sigma 54 modulation/S30EA ribosomal protein C-terminal" evidence="5">
    <location>
        <begin position="167"/>
        <end position="217"/>
    </location>
</feature>
<dbReference type="PANTHER" id="PTHR33231:SF1">
    <property type="entry name" value="30S RIBOSOMAL PROTEIN"/>
    <property type="match status" value="1"/>
</dbReference>
<comment type="subcellular location">
    <subcellularLocation>
        <location evidence="3">Cytoplasm</location>
    </subcellularLocation>
</comment>
<reference evidence="6 7" key="1">
    <citation type="submission" date="2017-06" db="EMBL/GenBank/DDBJ databases">
        <authorList>
            <person name="Kim H.J."/>
            <person name="Triplett B.A."/>
        </authorList>
    </citation>
    <scope>NUCLEOTIDE SEQUENCE [LARGE SCALE GENOMIC DNA]</scope>
    <source>
        <strain evidence="6 7">DSM 22179</strain>
    </source>
</reference>
<dbReference type="GO" id="GO:0022627">
    <property type="term" value="C:cytosolic small ribosomal subunit"/>
    <property type="evidence" value="ECO:0007669"/>
    <property type="project" value="TreeGrafter"/>
</dbReference>
<dbReference type="Gene3D" id="3.30.160.100">
    <property type="entry name" value="Ribosome hibernation promotion factor-like"/>
    <property type="match status" value="1"/>
</dbReference>
<evidence type="ECO:0000259" key="5">
    <source>
        <dbReference type="Pfam" id="PF16321"/>
    </source>
</evidence>
<dbReference type="InterPro" id="IPR036567">
    <property type="entry name" value="RHF-like"/>
</dbReference>
<accession>A0A212U031</accession>
<dbReference type="Proteomes" id="UP000198122">
    <property type="component" value="Unassembled WGS sequence"/>
</dbReference>
<dbReference type="OrthoDB" id="9794975at2"/>
<dbReference type="PANTHER" id="PTHR33231">
    <property type="entry name" value="30S RIBOSOMAL PROTEIN"/>
    <property type="match status" value="1"/>
</dbReference>
<keyword evidence="2 3" id="KW-0810">Translation regulation</keyword>
<proteinExistence type="inferred from homology"/>
<protein>
    <recommendedName>
        <fullName evidence="3">Ribosome hibernation promoting factor</fullName>
        <shortName evidence="3">HPF</shortName>
    </recommendedName>
</protein>
<feature type="region of interest" description="Disordered" evidence="4">
    <location>
        <begin position="98"/>
        <end position="133"/>
    </location>
</feature>
<evidence type="ECO:0000256" key="3">
    <source>
        <dbReference type="HAMAP-Rule" id="MF_00839"/>
    </source>
</evidence>
<dbReference type="FunFam" id="3.30.505.50:FF:000002">
    <property type="entry name" value="Ribosome hibernation promoting factor"/>
    <property type="match status" value="1"/>
</dbReference>
<evidence type="ECO:0000313" key="7">
    <source>
        <dbReference type="Proteomes" id="UP000198122"/>
    </source>
</evidence>
<dbReference type="EMBL" id="FYEZ01000002">
    <property type="protein sequence ID" value="SNC71486.1"/>
    <property type="molecule type" value="Genomic_DNA"/>
</dbReference>
<dbReference type="HAMAP" id="MF_00839">
    <property type="entry name" value="HPF"/>
    <property type="match status" value="1"/>
</dbReference>
<keyword evidence="7" id="KW-1185">Reference proteome</keyword>
<organism evidence="6 7">
    <name type="scientific">Kytococcus aerolatus</name>
    <dbReference type="NCBI Taxonomy" id="592308"/>
    <lineage>
        <taxon>Bacteria</taxon>
        <taxon>Bacillati</taxon>
        <taxon>Actinomycetota</taxon>
        <taxon>Actinomycetes</taxon>
        <taxon>Micrococcales</taxon>
        <taxon>Kytococcaceae</taxon>
        <taxon>Kytococcus</taxon>
    </lineage>
</organism>
<sequence>MQVTVTGRKTEITDRFRDKLDEKLERVAAIAPSVDRCEIVWSHEPNPRRAEGSERLEITCFDRRTVVRAEATADREYEALDAVVDKLSERLRRLHDRRKVHKGRPKASVAEATAPLEPVEPGGSLVEEAQRRQREAELVEQGVDLEMLASDPVIAGMGGDANCPISVRTKVHEAQPMALDEALARMELVGHDFFLFVDSGTGQPSVVYRRRGWSYGVIRLDMQTDVSPEVEGAAEPAARAAG</sequence>
<dbReference type="Pfam" id="PF02482">
    <property type="entry name" value="Ribosomal_S30AE"/>
    <property type="match status" value="1"/>
</dbReference>